<keyword evidence="2 4" id="KW-0507">mRNA processing</keyword>
<dbReference type="InterPro" id="IPR027075">
    <property type="entry name" value="CPSF2"/>
</dbReference>
<evidence type="ECO:0000259" key="6">
    <source>
        <dbReference type="Pfam" id="PF13299"/>
    </source>
</evidence>
<dbReference type="InterPro" id="IPR025069">
    <property type="entry name" value="Cpsf2_C"/>
</dbReference>
<dbReference type="GO" id="GO:0005847">
    <property type="term" value="C:mRNA cleavage and polyadenylation specificity factor complex"/>
    <property type="evidence" value="ECO:0007669"/>
    <property type="project" value="InterPro"/>
</dbReference>
<dbReference type="OrthoDB" id="289233at2759"/>
<proteinExistence type="inferred from homology"/>
<dbReference type="GeneID" id="7843931"/>
<evidence type="ECO:0000313" key="8">
    <source>
        <dbReference type="EMBL" id="EAS05484.1"/>
    </source>
</evidence>
<dbReference type="SUPFAM" id="SSF56281">
    <property type="entry name" value="Metallo-hydrolase/oxidoreductase"/>
    <property type="match status" value="1"/>
</dbReference>
<feature type="domain" description="Beta-Casp" evidence="5">
    <location>
        <begin position="269"/>
        <end position="395"/>
    </location>
</feature>
<evidence type="ECO:0000256" key="3">
    <source>
        <dbReference type="ARBA" id="ARBA00023242"/>
    </source>
</evidence>
<dbReference type="GO" id="GO:0003723">
    <property type="term" value="F:RNA binding"/>
    <property type="evidence" value="ECO:0007669"/>
    <property type="project" value="UniProtKB-KW"/>
</dbReference>
<accession>Q24CH6</accession>
<dbReference type="KEGG" id="tet:TTHERM_00930650"/>
<evidence type="ECO:0000256" key="2">
    <source>
        <dbReference type="ARBA" id="ARBA00022664"/>
    </source>
</evidence>
<dbReference type="GO" id="GO:0006398">
    <property type="term" value="P:mRNA 3'-end processing by stem-loop binding and cleavage"/>
    <property type="evidence" value="ECO:0007669"/>
    <property type="project" value="InterPro"/>
</dbReference>
<dbReference type="AlphaFoldDB" id="Q24CH6"/>
<dbReference type="InParanoid" id="Q24CH6"/>
<organism evidence="8 9">
    <name type="scientific">Tetrahymena thermophila (strain SB210)</name>
    <dbReference type="NCBI Taxonomy" id="312017"/>
    <lineage>
        <taxon>Eukaryota</taxon>
        <taxon>Sar</taxon>
        <taxon>Alveolata</taxon>
        <taxon>Ciliophora</taxon>
        <taxon>Intramacronucleata</taxon>
        <taxon>Oligohymenophorea</taxon>
        <taxon>Hymenostomatida</taxon>
        <taxon>Tetrahymenina</taxon>
        <taxon>Tetrahymenidae</taxon>
        <taxon>Tetrahymena</taxon>
    </lineage>
</organism>
<dbReference type="Pfam" id="PF16661">
    <property type="entry name" value="Lactamase_B_6"/>
    <property type="match status" value="1"/>
</dbReference>
<evidence type="ECO:0000259" key="7">
    <source>
        <dbReference type="Pfam" id="PF16661"/>
    </source>
</evidence>
<keyword evidence="4" id="KW-0694">RNA-binding</keyword>
<comment type="subcellular location">
    <subcellularLocation>
        <location evidence="1 4">Nucleus</location>
    </subcellularLocation>
</comment>
<feature type="domain" description="Cleavage and polyadenylation specificity factor 2 C-terminal" evidence="6">
    <location>
        <begin position="665"/>
        <end position="745"/>
    </location>
</feature>
<dbReference type="Gene3D" id="3.60.15.10">
    <property type="entry name" value="Ribonuclease Z/Hydroxyacylglutathione hydrolase-like"/>
    <property type="match status" value="1"/>
</dbReference>
<dbReference type="PANTHER" id="PTHR45922">
    <property type="entry name" value="CLEAVAGE AND POLYADENYLATION SPECIFICITY FACTOR SUBUNIT 2"/>
    <property type="match status" value="1"/>
</dbReference>
<evidence type="ECO:0000256" key="4">
    <source>
        <dbReference type="RuleBase" id="RU365006"/>
    </source>
</evidence>
<dbReference type="eggNOG" id="KOG1135">
    <property type="taxonomic scope" value="Eukaryota"/>
</dbReference>
<dbReference type="PANTHER" id="PTHR45922:SF1">
    <property type="entry name" value="CLEAVAGE AND POLYADENYLATION SPECIFICITY FACTOR SUBUNIT 2"/>
    <property type="match status" value="1"/>
</dbReference>
<dbReference type="Pfam" id="PF13299">
    <property type="entry name" value="CPSF100_C"/>
    <property type="match status" value="1"/>
</dbReference>
<comment type="similarity">
    <text evidence="4">Belongs to the metallo-beta-lactamase superfamily. RNA-metabolizing metallo-beta-lactamase-like family. CPSF2/YSH1 subfamily.</text>
</comment>
<evidence type="ECO:0000256" key="1">
    <source>
        <dbReference type="ARBA" id="ARBA00004123"/>
    </source>
</evidence>
<protein>
    <recommendedName>
        <fullName evidence="4">Cleavage and polyadenylation specificity factor subunit 2</fullName>
    </recommendedName>
    <alternativeName>
        <fullName evidence="4">Cleavage and polyadenylation specificity factor 100 kDa subunit</fullName>
    </alternativeName>
</protein>
<dbReference type="Pfam" id="PF10996">
    <property type="entry name" value="Beta-Casp"/>
    <property type="match status" value="1"/>
</dbReference>
<keyword evidence="3 4" id="KW-0539">Nucleus</keyword>
<evidence type="ECO:0000259" key="5">
    <source>
        <dbReference type="Pfam" id="PF10996"/>
    </source>
</evidence>
<gene>
    <name evidence="8" type="ORF">TTHERM_00930650</name>
</gene>
<dbReference type="EMBL" id="GG662368">
    <property type="protein sequence ID" value="EAS05484.1"/>
    <property type="molecule type" value="Genomic_DNA"/>
</dbReference>
<evidence type="ECO:0000313" key="9">
    <source>
        <dbReference type="Proteomes" id="UP000009168"/>
    </source>
</evidence>
<dbReference type="InterPro" id="IPR001279">
    <property type="entry name" value="Metallo-B-lactamas"/>
</dbReference>
<dbReference type="InterPro" id="IPR036866">
    <property type="entry name" value="RibonucZ/Hydroxyglut_hydro"/>
</dbReference>
<dbReference type="Proteomes" id="UP000009168">
    <property type="component" value="Unassembled WGS sequence"/>
</dbReference>
<dbReference type="RefSeq" id="XP_001025729.1">
    <property type="nucleotide sequence ID" value="XM_001025729.1"/>
</dbReference>
<dbReference type="HOGENOM" id="CLU_371553_0_0_1"/>
<reference evidence="9" key="1">
    <citation type="journal article" date="2006" name="PLoS Biol.">
        <title>Macronuclear genome sequence of the ciliate Tetrahymena thermophila, a model eukaryote.</title>
        <authorList>
            <person name="Eisen J.A."/>
            <person name="Coyne R.S."/>
            <person name="Wu M."/>
            <person name="Wu D."/>
            <person name="Thiagarajan M."/>
            <person name="Wortman J.R."/>
            <person name="Badger J.H."/>
            <person name="Ren Q."/>
            <person name="Amedeo P."/>
            <person name="Jones K.M."/>
            <person name="Tallon L.J."/>
            <person name="Delcher A.L."/>
            <person name="Salzberg S.L."/>
            <person name="Silva J.C."/>
            <person name="Haas B.J."/>
            <person name="Majoros W.H."/>
            <person name="Farzad M."/>
            <person name="Carlton J.M."/>
            <person name="Smith R.K. Jr."/>
            <person name="Garg J."/>
            <person name="Pearlman R.E."/>
            <person name="Karrer K.M."/>
            <person name="Sun L."/>
            <person name="Manning G."/>
            <person name="Elde N.C."/>
            <person name="Turkewitz A.P."/>
            <person name="Asai D.J."/>
            <person name="Wilkes D.E."/>
            <person name="Wang Y."/>
            <person name="Cai H."/>
            <person name="Collins K."/>
            <person name="Stewart B.A."/>
            <person name="Lee S.R."/>
            <person name="Wilamowska K."/>
            <person name="Weinberg Z."/>
            <person name="Ruzzo W.L."/>
            <person name="Wloga D."/>
            <person name="Gaertig J."/>
            <person name="Frankel J."/>
            <person name="Tsao C.-C."/>
            <person name="Gorovsky M.A."/>
            <person name="Keeling P.J."/>
            <person name="Waller R.F."/>
            <person name="Patron N.J."/>
            <person name="Cherry J.M."/>
            <person name="Stover N.A."/>
            <person name="Krieger C.J."/>
            <person name="del Toro C."/>
            <person name="Ryder H.F."/>
            <person name="Williamson S.C."/>
            <person name="Barbeau R.A."/>
            <person name="Hamilton E.P."/>
            <person name="Orias E."/>
        </authorList>
    </citation>
    <scope>NUCLEOTIDE SEQUENCE [LARGE SCALE GENOMIC DNA]</scope>
    <source>
        <strain evidence="9">SB210</strain>
    </source>
</reference>
<name>Q24CH6_TETTS</name>
<dbReference type="OMA" id="INIMYMI"/>
<sequence>MKIEAESILNLKRDGATSTLLILDEEIYILLDCGLNSNMDFTAYWQNIEKLKKVDMILLSHVGAEYVGALPFLLNNKQIMSQGKNIRIYSTTPVMKLGMFNSYNQYLNTMMLASEEETLVTEKSFQKFYIAYDRCKVIQFFQKKVVHIKDKDIIISPNCIGNTLGACAWIIKDNLINIMYMIQFNHISDEHLDGINIKTFVKKRIDVLITEQTLLNGPISSDFPSTTPLYLTNKKSNNSLKDTLKQAIQKTVEQFASLVIVSYPNERVIEIIMILWQIWNESKKIFKIPQQEDQYAKIEFYHNYKKYLQDLVNDQIKCMKKETADILINSNPLQPESNFINLENIFTPQQPGQPFRGPKIIVTTQCCLYYPQMLNYIKSMASSDKNTLLFIGKKSNSNRYKWLKQGLTGLIKEDQLLLSELSKTVIKQFLFEEEEQNQPQLNYQQSGMPIEDNFDNETVATAQDNHIEDLDDKTNIGKDLFDNEEEEQEQLFEYKQKDYYRFLYKTTKYKKGDYGEELTEEELELLKTITNKKKKKDMLANRTYITPEQIATQVFDLVENTLIQNYKLIPFMFNSCMNIQEFNIDSVSDDRSISNIFTLLNPKRIFYINQGINQVQELLREETDIHNKSLDIFNFQSKIKINSKVQGRRFVGKITMNYNEGSQNKVNLTLEQEMNNSNPNREYYGDYPLEKLLEYLQKSGYTFTVAWGGINYEDKVIIKKEDQNFSVEGIRCKEYYEIRKLVYDFLQSF</sequence>
<dbReference type="InterPro" id="IPR022712">
    <property type="entry name" value="Beta_Casp"/>
</dbReference>
<keyword evidence="9" id="KW-1185">Reference proteome</keyword>
<dbReference type="STRING" id="312017.Q24CH6"/>
<feature type="domain" description="Metallo-beta-lactamase" evidence="7">
    <location>
        <begin position="21"/>
        <end position="214"/>
    </location>
</feature>